<evidence type="ECO:0000313" key="5">
    <source>
        <dbReference type="Proteomes" id="UP001158049"/>
    </source>
</evidence>
<keyword evidence="5" id="KW-1185">Reference proteome</keyword>
<dbReference type="InterPro" id="IPR054593">
    <property type="entry name" value="Beta-mannosidase-like_N2"/>
</dbReference>
<protein>
    <submittedName>
        <fullName evidence="4">Glycosyl hydrolases family 2, sugar binding domain</fullName>
    </submittedName>
</protein>
<dbReference type="Pfam" id="PF22666">
    <property type="entry name" value="Glyco_hydro_2_N2"/>
    <property type="match status" value="1"/>
</dbReference>
<dbReference type="GO" id="GO:0016787">
    <property type="term" value="F:hydrolase activity"/>
    <property type="evidence" value="ECO:0007669"/>
    <property type="project" value="UniProtKB-KW"/>
</dbReference>
<dbReference type="PANTHER" id="PTHR42732:SF3">
    <property type="entry name" value="HYDROLASE"/>
    <property type="match status" value="1"/>
</dbReference>
<keyword evidence="1 4" id="KW-0378">Hydrolase</keyword>
<dbReference type="Gene3D" id="3.20.20.80">
    <property type="entry name" value="Glycosidases"/>
    <property type="match status" value="1"/>
</dbReference>
<dbReference type="EMBL" id="FXUL01000001">
    <property type="protein sequence ID" value="SMP42907.1"/>
    <property type="molecule type" value="Genomic_DNA"/>
</dbReference>
<evidence type="ECO:0000256" key="1">
    <source>
        <dbReference type="ARBA" id="ARBA00022801"/>
    </source>
</evidence>
<dbReference type="SUPFAM" id="SSF51445">
    <property type="entry name" value="(Trans)glycosidases"/>
    <property type="match status" value="1"/>
</dbReference>
<dbReference type="SUPFAM" id="SSF49785">
    <property type="entry name" value="Galactose-binding domain-like"/>
    <property type="match status" value="1"/>
</dbReference>
<dbReference type="InterPro" id="IPR006103">
    <property type="entry name" value="Glyco_hydro_2_cat"/>
</dbReference>
<dbReference type="InterPro" id="IPR017853">
    <property type="entry name" value="GH"/>
</dbReference>
<evidence type="ECO:0000259" key="3">
    <source>
        <dbReference type="Pfam" id="PF22666"/>
    </source>
</evidence>
<evidence type="ECO:0000313" key="4">
    <source>
        <dbReference type="EMBL" id="SMP42907.1"/>
    </source>
</evidence>
<accession>A0ABY1PQS0</accession>
<proteinExistence type="predicted"/>
<dbReference type="Gene3D" id="2.60.120.260">
    <property type="entry name" value="Galactose-binding domain-like"/>
    <property type="match status" value="1"/>
</dbReference>
<gene>
    <name evidence="4" type="ORF">SAMN06295970_101241</name>
</gene>
<dbReference type="InterPro" id="IPR036156">
    <property type="entry name" value="Beta-gal/glucu_dom_sf"/>
</dbReference>
<evidence type="ECO:0000259" key="2">
    <source>
        <dbReference type="Pfam" id="PF02836"/>
    </source>
</evidence>
<dbReference type="InterPro" id="IPR008979">
    <property type="entry name" value="Galactose-bd-like_sf"/>
</dbReference>
<dbReference type="PANTHER" id="PTHR42732">
    <property type="entry name" value="BETA-GALACTOSIDASE"/>
    <property type="match status" value="1"/>
</dbReference>
<name>A0ABY1PQS0_9BURK</name>
<feature type="domain" description="Beta-mannosidase-like galactose-binding" evidence="3">
    <location>
        <begin position="68"/>
        <end position="142"/>
    </location>
</feature>
<dbReference type="InterPro" id="IPR051913">
    <property type="entry name" value="GH2_Domain-Containing"/>
</dbReference>
<dbReference type="SUPFAM" id="SSF49303">
    <property type="entry name" value="beta-Galactosidase/glucuronidase domain"/>
    <property type="match status" value="1"/>
</dbReference>
<dbReference type="Proteomes" id="UP001158049">
    <property type="component" value="Unassembled WGS sequence"/>
</dbReference>
<dbReference type="Pfam" id="PF02836">
    <property type="entry name" value="Glyco_hydro_2_C"/>
    <property type="match status" value="1"/>
</dbReference>
<dbReference type="RefSeq" id="WP_283440391.1">
    <property type="nucleotide sequence ID" value="NZ_FXUL01000001.1"/>
</dbReference>
<organism evidence="4 5">
    <name type="scientific">Noviherbaspirillum suwonense</name>
    <dbReference type="NCBI Taxonomy" id="1224511"/>
    <lineage>
        <taxon>Bacteria</taxon>
        <taxon>Pseudomonadati</taxon>
        <taxon>Pseudomonadota</taxon>
        <taxon>Betaproteobacteria</taxon>
        <taxon>Burkholderiales</taxon>
        <taxon>Oxalobacteraceae</taxon>
        <taxon>Noviherbaspirillum</taxon>
    </lineage>
</organism>
<comment type="caution">
    <text evidence="4">The sequence shown here is derived from an EMBL/GenBank/DDBJ whole genome shotgun (WGS) entry which is preliminary data.</text>
</comment>
<sequence length="606" mass="69285">MADAYPRPQLVRPDWTSLNGPWKFTFDNEQRFDMTTRPVEWTHQINVPFPPEAPQSGINDRGFHLACWYQREFDCQPAGDRVMLHFGAVDYRATVWVNGHRVAIHEGGHSPFSADITSALDASGKQTVTVYAEDDPHDLAKPRGKQDWQLEAHSIWYPRTTGIWQSVWMERVPRTYIQKLQWTPYFENFEIGCSVFVEGDPEDNLSVEVEITHGEKVLASDLYKVIGNEAHRKIGLSDPGIDDSRNELLWCPERPTLLDARITLRRGDVVLDEITSYTAMRSVAISRDRFMLNGRPYHLRLVLDQGYWEDSLMTAPSDDALRRDVELAKEMGFNGVRKHQKIEDPRYLYWADRLGLMVWEEMPSAYRFTSKAITRMVREWTEVIDRDYSHPCIVVWVPFNESWGVPNLMSTQSHRNAVEALYHLTRTLDSTRPVIGNDGWEAAATDIIGIHDYDPSPEKIRARYSDKTQELFDRRRPGGRILTLDGYPHRGQPIMLTEFGGIACVRPQQEAGTTWGYSTASESSEFAEKYRKLLGVVNTTVMFSGFCYTQFTDTFQEANGLLYADRTPKFPIEQIAAATKATRYGYDGNPAEVEVGADQAKDAGKS</sequence>
<feature type="domain" description="Glycoside hydrolase family 2 catalytic" evidence="2">
    <location>
        <begin position="283"/>
        <end position="569"/>
    </location>
</feature>
<reference evidence="4 5" key="1">
    <citation type="submission" date="2017-05" db="EMBL/GenBank/DDBJ databases">
        <authorList>
            <person name="Varghese N."/>
            <person name="Submissions S."/>
        </authorList>
    </citation>
    <scope>NUCLEOTIDE SEQUENCE [LARGE SCALE GENOMIC DNA]</scope>
    <source>
        <strain evidence="4 5">DSM 26001</strain>
    </source>
</reference>